<reference evidence="1" key="1">
    <citation type="submission" date="2022-08" db="UniProtKB">
        <authorList>
            <consortium name="EnsemblMetazoa"/>
        </authorList>
    </citation>
    <scope>IDENTIFICATION</scope>
</reference>
<sequence>MMEWYLVRFFYIQQTNSYLLGLNFAEISETEPSELSDLLDELDGPLWSLTDSNRCRWSRLPTSRKYVHHFDHFGSQQQTATYDERTSRRVHATGSRQTSCSERKLLLSFVCSQLL</sequence>
<accession>A0A8W7PFX3</accession>
<dbReference type="Proteomes" id="UP000075882">
    <property type="component" value="Unassembled WGS sequence"/>
</dbReference>
<proteinExistence type="predicted"/>
<dbReference type="AlphaFoldDB" id="A0A8W7PFX3"/>
<organism evidence="1">
    <name type="scientific">Anopheles coluzzii</name>
    <name type="common">African malaria mosquito</name>
    <dbReference type="NCBI Taxonomy" id="1518534"/>
    <lineage>
        <taxon>Eukaryota</taxon>
        <taxon>Metazoa</taxon>
        <taxon>Ecdysozoa</taxon>
        <taxon>Arthropoda</taxon>
        <taxon>Hexapoda</taxon>
        <taxon>Insecta</taxon>
        <taxon>Pterygota</taxon>
        <taxon>Neoptera</taxon>
        <taxon>Endopterygota</taxon>
        <taxon>Diptera</taxon>
        <taxon>Nematocera</taxon>
        <taxon>Culicoidea</taxon>
        <taxon>Culicidae</taxon>
        <taxon>Anophelinae</taxon>
        <taxon>Anopheles</taxon>
    </lineage>
</organism>
<name>A0A8W7PFX3_ANOCL</name>
<evidence type="ECO:0000313" key="1">
    <source>
        <dbReference type="EnsemblMetazoa" id="ACOM031083-PA.1"/>
    </source>
</evidence>
<protein>
    <submittedName>
        <fullName evidence="1">Uncharacterized protein</fullName>
    </submittedName>
</protein>
<dbReference type="EnsemblMetazoa" id="ACOM031083-RA">
    <property type="protein sequence ID" value="ACOM031083-PA.1"/>
    <property type="gene ID" value="ACOM031083"/>
</dbReference>